<organism evidence="1 2">
    <name type="scientific">Lactuca saligna</name>
    <name type="common">Willowleaf lettuce</name>
    <dbReference type="NCBI Taxonomy" id="75948"/>
    <lineage>
        <taxon>Eukaryota</taxon>
        <taxon>Viridiplantae</taxon>
        <taxon>Streptophyta</taxon>
        <taxon>Embryophyta</taxon>
        <taxon>Tracheophyta</taxon>
        <taxon>Spermatophyta</taxon>
        <taxon>Magnoliopsida</taxon>
        <taxon>eudicotyledons</taxon>
        <taxon>Gunneridae</taxon>
        <taxon>Pentapetalae</taxon>
        <taxon>asterids</taxon>
        <taxon>campanulids</taxon>
        <taxon>Asterales</taxon>
        <taxon>Asteraceae</taxon>
        <taxon>Cichorioideae</taxon>
        <taxon>Cichorieae</taxon>
        <taxon>Lactucinae</taxon>
        <taxon>Lactuca</taxon>
    </lineage>
</organism>
<dbReference type="PANTHER" id="PTHR12818">
    <property type="entry name" value="TRNA (ADENINE(37)-N6)-METHYLTRANSFERASE"/>
    <property type="match status" value="1"/>
</dbReference>
<keyword evidence="2" id="KW-1185">Reference proteome</keyword>
<sequence>MLQAKIYNLETIYPMAFIAIIKSYFSTRNGTPRQPLIANLARALFTFDTSCVPPSSLEVMETSIYVKVESKGKSTKIERHNFDGIIGLKIKLKDMRGCVD</sequence>
<dbReference type="EMBL" id="OX465079">
    <property type="protein sequence ID" value="CAI9276304.1"/>
    <property type="molecule type" value="Genomic_DNA"/>
</dbReference>
<dbReference type="PANTHER" id="PTHR12818:SF0">
    <property type="entry name" value="TRNA (ADENINE(37)-N6)-METHYLTRANSFERASE"/>
    <property type="match status" value="1"/>
</dbReference>
<gene>
    <name evidence="1" type="ORF">LSALG_LOCUS16292</name>
</gene>
<name>A0AA35YLW7_LACSI</name>
<reference evidence="1" key="1">
    <citation type="submission" date="2023-04" db="EMBL/GenBank/DDBJ databases">
        <authorList>
            <person name="Vijverberg K."/>
            <person name="Xiong W."/>
            <person name="Schranz E."/>
        </authorList>
    </citation>
    <scope>NUCLEOTIDE SEQUENCE</scope>
</reference>
<protein>
    <submittedName>
        <fullName evidence="1">Uncharacterized protein</fullName>
    </submittedName>
</protein>
<evidence type="ECO:0000313" key="1">
    <source>
        <dbReference type="EMBL" id="CAI9276304.1"/>
    </source>
</evidence>
<evidence type="ECO:0000313" key="2">
    <source>
        <dbReference type="Proteomes" id="UP001177003"/>
    </source>
</evidence>
<proteinExistence type="predicted"/>
<dbReference type="InterPro" id="IPR040372">
    <property type="entry name" value="YaeB-like"/>
</dbReference>
<dbReference type="AlphaFoldDB" id="A0AA35YLW7"/>
<dbReference type="SUPFAM" id="SSF118196">
    <property type="entry name" value="YaeB-like"/>
    <property type="match status" value="1"/>
</dbReference>
<accession>A0AA35YLW7</accession>
<dbReference type="InterPro" id="IPR036413">
    <property type="entry name" value="YaeB-like_sf"/>
</dbReference>
<dbReference type="Proteomes" id="UP001177003">
    <property type="component" value="Chromosome 3"/>
</dbReference>